<accession>A0A2N5N426</accession>
<name>A0A2N5N426_9BACL</name>
<dbReference type="OrthoDB" id="2530145at2"/>
<organism evidence="1 2">
    <name type="scientific">Paenibacillus pasadenensis</name>
    <dbReference type="NCBI Taxonomy" id="217090"/>
    <lineage>
        <taxon>Bacteria</taxon>
        <taxon>Bacillati</taxon>
        <taxon>Bacillota</taxon>
        <taxon>Bacilli</taxon>
        <taxon>Bacillales</taxon>
        <taxon>Paenibacillaceae</taxon>
        <taxon>Paenibacillus</taxon>
    </lineage>
</organism>
<reference evidence="1 2" key="1">
    <citation type="submission" date="2017-05" db="EMBL/GenBank/DDBJ databases">
        <title>Functional genome analysis of Paenibacillus pasadenensis strain R16: insights on endophytic life style and antifungal activity.</title>
        <authorList>
            <person name="Passera A."/>
            <person name="Marcolungo L."/>
            <person name="Casati P."/>
            <person name="Brasca M."/>
            <person name="Quaglino F."/>
            <person name="Delledonne M."/>
        </authorList>
    </citation>
    <scope>NUCLEOTIDE SEQUENCE [LARGE SCALE GENOMIC DNA]</scope>
    <source>
        <strain evidence="1 2">R16</strain>
    </source>
</reference>
<evidence type="ECO:0008006" key="3">
    <source>
        <dbReference type="Google" id="ProtNLM"/>
    </source>
</evidence>
<dbReference type="AlphaFoldDB" id="A0A2N5N426"/>
<dbReference type="EMBL" id="NFEZ01000004">
    <property type="protein sequence ID" value="PLT45081.1"/>
    <property type="molecule type" value="Genomic_DNA"/>
</dbReference>
<sequence length="326" mass="38482">MKLTLERKPFGDFWMNCMLNQAFSIAQSVHPSYRDAAYLNLYRYFRWEAATDREFRYPTIDSLYYLSDTEWEKFPLTGVIRRIVPMHFRDESRMLDEIRDVLRSGRNLSLNVDLFGWLPDSMAWQKFHWYHYSLFNGFDEEKGVFYVIDDTLAGYGEHEVPEERVREAFAQSEYKLDPGYAGPACYVYELQPDIVPFELRLEEVAAHADRLSQELEAFGMDGMWRVDEAEGEKREQQLTYGLVGINIIVNRQEANAGLLERLRLKKLLEDELLDELDEQLGRIREGWAALKQRFADGSFRRERDAELAERLLARERELWSRLAAEA</sequence>
<protein>
    <recommendedName>
        <fullName evidence="3">Butirosin biosynthesis protein H N-terminal domain-containing protein</fullName>
    </recommendedName>
</protein>
<dbReference type="Proteomes" id="UP000234789">
    <property type="component" value="Unassembled WGS sequence"/>
</dbReference>
<dbReference type="RefSeq" id="WP_028599892.1">
    <property type="nucleotide sequence ID" value="NZ_BIMM01000044.1"/>
</dbReference>
<keyword evidence="2" id="KW-1185">Reference proteome</keyword>
<gene>
    <name evidence="1" type="ORF">B8V81_3512</name>
</gene>
<evidence type="ECO:0000313" key="1">
    <source>
        <dbReference type="EMBL" id="PLT45081.1"/>
    </source>
</evidence>
<proteinExistence type="predicted"/>
<evidence type="ECO:0000313" key="2">
    <source>
        <dbReference type="Proteomes" id="UP000234789"/>
    </source>
</evidence>
<comment type="caution">
    <text evidence="1">The sequence shown here is derived from an EMBL/GenBank/DDBJ whole genome shotgun (WGS) entry which is preliminary data.</text>
</comment>